<accession>A0A037ZG12</accession>
<name>A0A037ZG12_9RHOB</name>
<keyword evidence="3" id="KW-1185">Reference proteome</keyword>
<gene>
    <name evidence="2" type="ORF">ACMU_17230</name>
</gene>
<keyword evidence="1" id="KW-0472">Membrane</keyword>
<reference evidence="2 3" key="1">
    <citation type="submission" date="2014-03" db="EMBL/GenBank/DDBJ databases">
        <title>Draft Genome Sequence of Actibacterium mucosum KCTC 23349, a Marine Alphaproteobacterium with Complex Ionic Requirements Isolated from Mediterranean Seawater at Malvarrosa Beach, Valencia, Spain.</title>
        <authorList>
            <person name="Arahal D.R."/>
            <person name="Shao Z."/>
            <person name="Lai Q."/>
            <person name="Pujalte M.J."/>
        </authorList>
    </citation>
    <scope>NUCLEOTIDE SEQUENCE [LARGE SCALE GENOMIC DNA]</scope>
    <source>
        <strain evidence="2 3">KCTC 23349</strain>
    </source>
</reference>
<dbReference type="EMBL" id="JFKE01000007">
    <property type="protein sequence ID" value="KAJ54451.1"/>
    <property type="molecule type" value="Genomic_DNA"/>
</dbReference>
<comment type="caution">
    <text evidence="2">The sequence shown here is derived from an EMBL/GenBank/DDBJ whole genome shotgun (WGS) entry which is preliminary data.</text>
</comment>
<organism evidence="2 3">
    <name type="scientific">Actibacterium mucosum KCTC 23349</name>
    <dbReference type="NCBI Taxonomy" id="1454373"/>
    <lineage>
        <taxon>Bacteria</taxon>
        <taxon>Pseudomonadati</taxon>
        <taxon>Pseudomonadota</taxon>
        <taxon>Alphaproteobacteria</taxon>
        <taxon>Rhodobacterales</taxon>
        <taxon>Roseobacteraceae</taxon>
        <taxon>Actibacterium</taxon>
    </lineage>
</organism>
<feature type="transmembrane region" description="Helical" evidence="1">
    <location>
        <begin position="38"/>
        <end position="61"/>
    </location>
</feature>
<evidence type="ECO:0000313" key="2">
    <source>
        <dbReference type="EMBL" id="KAJ54451.1"/>
    </source>
</evidence>
<dbReference type="Proteomes" id="UP000026249">
    <property type="component" value="Unassembled WGS sequence"/>
</dbReference>
<evidence type="ECO:0000313" key="3">
    <source>
        <dbReference type="Proteomes" id="UP000026249"/>
    </source>
</evidence>
<protein>
    <submittedName>
        <fullName evidence="2">Uncharacterized protein</fullName>
    </submittedName>
</protein>
<proteinExistence type="predicted"/>
<evidence type="ECO:0000256" key="1">
    <source>
        <dbReference type="SAM" id="Phobius"/>
    </source>
</evidence>
<keyword evidence="1" id="KW-0812">Transmembrane</keyword>
<sequence>MMTFDECVRLTYLDWESWLILFVSLAISLGLWKIGKTVLAIVIGCFGLLFAGSWAYSFYVLTCVELIGL</sequence>
<keyword evidence="1" id="KW-1133">Transmembrane helix</keyword>
<feature type="transmembrane region" description="Helical" evidence="1">
    <location>
        <begin position="12"/>
        <end position="32"/>
    </location>
</feature>
<dbReference type="AlphaFoldDB" id="A0A037ZG12"/>